<feature type="region of interest" description="Disordered" evidence="1">
    <location>
        <begin position="387"/>
        <end position="457"/>
    </location>
</feature>
<protein>
    <submittedName>
        <fullName evidence="3">WGS project CABT00000000 data, contig 2.60</fullName>
    </submittedName>
</protein>
<feature type="region of interest" description="Disordered" evidence="1">
    <location>
        <begin position="230"/>
        <end position="273"/>
    </location>
</feature>
<keyword evidence="4" id="KW-1185">Reference proteome</keyword>
<evidence type="ECO:0000313" key="4">
    <source>
        <dbReference type="Proteomes" id="UP000001881"/>
    </source>
</evidence>
<dbReference type="AlphaFoldDB" id="F7WAE5"/>
<dbReference type="InterPro" id="IPR013897">
    <property type="entry name" value="Duc1"/>
</dbReference>
<accession>F7WAE5</accession>
<comment type="caution">
    <text evidence="3">The sequence shown here is derived from an EMBL/GenBank/DDBJ whole genome shotgun (WGS) entry which is preliminary data.</text>
</comment>
<gene>
    <name evidence="3" type="ORF">SMAC_08624</name>
</gene>
<dbReference type="OMA" id="PNDMVNE"/>
<dbReference type="PANTHER" id="PTHR34826">
    <property type="entry name" value="UPF0590 PROTEIN C409.17C"/>
    <property type="match status" value="1"/>
</dbReference>
<feature type="domain" description="Domain of unknown function at the cortex 1" evidence="2">
    <location>
        <begin position="12"/>
        <end position="92"/>
    </location>
</feature>
<reference evidence="3 4" key="1">
    <citation type="journal article" date="2010" name="PLoS Genet.">
        <title>De novo assembly of a 40 Mb eukaryotic genome from short sequence reads: Sordaria macrospora, a model organism for fungal morphogenesis.</title>
        <authorList>
            <person name="Nowrousian M."/>
            <person name="Stajich J."/>
            <person name="Chu M."/>
            <person name="Engh I."/>
            <person name="Espagne E."/>
            <person name="Halliday K."/>
            <person name="Kamerewerd J."/>
            <person name="Kempken F."/>
            <person name="Knab B."/>
            <person name="Kuo H.C."/>
            <person name="Osiewacz H.D."/>
            <person name="Poeggeler S."/>
            <person name="Read N."/>
            <person name="Seiler S."/>
            <person name="Smith K."/>
            <person name="Zickler D."/>
            <person name="Kueck U."/>
            <person name="Freitag M."/>
        </authorList>
    </citation>
    <scope>NUCLEOTIDE SEQUENCE [LARGE SCALE GENOMIC DNA]</scope>
    <source>
        <strain evidence="4">ATCC MYA-333 / DSM 997 / K(L3346) / K-hell</strain>
        <tissue evidence="3">Mycelium</tissue>
    </source>
</reference>
<dbReference type="Pfam" id="PF08588">
    <property type="entry name" value="Duc1"/>
    <property type="match status" value="2"/>
</dbReference>
<dbReference type="InParanoid" id="F7WAE5"/>
<proteinExistence type="predicted"/>
<feature type="compositionally biased region" description="Low complexity" evidence="1">
    <location>
        <begin position="254"/>
        <end position="273"/>
    </location>
</feature>
<dbReference type="PANTHER" id="PTHR34826:SF2">
    <property type="entry name" value="UPF0590 PROTEIN C409.17C"/>
    <property type="match status" value="1"/>
</dbReference>
<dbReference type="VEuPathDB" id="FungiDB:SMAC_08624"/>
<feature type="compositionally biased region" description="Acidic residues" evidence="1">
    <location>
        <begin position="237"/>
        <end position="247"/>
    </location>
</feature>
<feature type="domain" description="Domain of unknown function at the cortex 1" evidence="2">
    <location>
        <begin position="149"/>
        <end position="366"/>
    </location>
</feature>
<organism evidence="3 4">
    <name type="scientific">Sordaria macrospora (strain ATCC MYA-333 / DSM 997 / K(L3346) / K-hell)</name>
    <dbReference type="NCBI Taxonomy" id="771870"/>
    <lineage>
        <taxon>Eukaryota</taxon>
        <taxon>Fungi</taxon>
        <taxon>Dikarya</taxon>
        <taxon>Ascomycota</taxon>
        <taxon>Pezizomycotina</taxon>
        <taxon>Sordariomycetes</taxon>
        <taxon>Sordariomycetidae</taxon>
        <taxon>Sordariales</taxon>
        <taxon>Sordariaceae</taxon>
        <taxon>Sordaria</taxon>
    </lineage>
</organism>
<dbReference type="Proteomes" id="UP000001881">
    <property type="component" value="Unassembled WGS sequence"/>
</dbReference>
<feature type="region of interest" description="Disordered" evidence="1">
    <location>
        <begin position="86"/>
        <end position="159"/>
    </location>
</feature>
<dbReference type="OrthoDB" id="2119945at2759"/>
<dbReference type="eggNOG" id="ENOG502RXNE">
    <property type="taxonomic scope" value="Eukaryota"/>
</dbReference>
<evidence type="ECO:0000259" key="2">
    <source>
        <dbReference type="Pfam" id="PF08588"/>
    </source>
</evidence>
<dbReference type="HOGENOM" id="CLU_047849_0_1_1"/>
<dbReference type="EMBL" id="CABT02000060">
    <property type="protein sequence ID" value="CCC14180.1"/>
    <property type="molecule type" value="Genomic_DNA"/>
</dbReference>
<evidence type="ECO:0000256" key="1">
    <source>
        <dbReference type="SAM" id="MobiDB-lite"/>
    </source>
</evidence>
<feature type="compositionally biased region" description="Basic and acidic residues" evidence="1">
    <location>
        <begin position="415"/>
        <end position="441"/>
    </location>
</feature>
<evidence type="ECO:0000313" key="3">
    <source>
        <dbReference type="EMBL" id="CCC14180.1"/>
    </source>
</evidence>
<sequence length="457" mass="49857">MAPPRKPEDYTLRVTAGPTYDLSTHVEVPINSSRLTHIESLEGMDIDLNVRIQNYRGLPRGSNETSPYFEREPHRYNKDQYSIGLQFTPKAPSHGNSKAKVNGSGNGNRDENGSAATEASEGRGSMVNNEKDVKEEGEAETDQEGHQPQGIPASDLQFGNDFDHPIRNYLPPGVNTAMNILKWWIDPGLEGDAYADEPFLYGPALSSFNSVRVGAGEHDEEGGCGLWVEEGASSSESESESEDESGEDDKKAATAKAKSSDNGTNDNSNNNTSMQEVLKGSWVGNDAKKRQKWALKEDSKKKWVWEYGRTYSVDFYNPYIDFGKCELKLPGFGVNVLRYWDGETGLRYVLRNRLTKKPYLVILFTLYPNDMVNEDGTLKPEALKATARASGGGKNETDGAKATSTDAHASGNGAAKKDGDKDGFDEDKAMEEARGKLEGVKLGDGPTGGSGGDDDVD</sequence>
<name>F7WAE5_SORMK</name>